<organism evidence="5 6">
    <name type="scientific">Linnemannia gamsii</name>
    <dbReference type="NCBI Taxonomy" id="64522"/>
    <lineage>
        <taxon>Eukaryota</taxon>
        <taxon>Fungi</taxon>
        <taxon>Fungi incertae sedis</taxon>
        <taxon>Mucoromycota</taxon>
        <taxon>Mortierellomycotina</taxon>
        <taxon>Mortierellomycetes</taxon>
        <taxon>Mortierellales</taxon>
        <taxon>Mortierellaceae</taxon>
        <taxon>Linnemannia</taxon>
    </lineage>
</organism>
<keyword evidence="6" id="KW-1185">Reference proteome</keyword>
<keyword evidence="1" id="KW-0479">Metal-binding</keyword>
<evidence type="ECO:0000313" key="5">
    <source>
        <dbReference type="EMBL" id="KAG0289705.1"/>
    </source>
</evidence>
<dbReference type="GO" id="GO:0009272">
    <property type="term" value="P:fungal-type cell wall biogenesis"/>
    <property type="evidence" value="ECO:0007669"/>
    <property type="project" value="UniProtKB-ARBA"/>
</dbReference>
<dbReference type="InterPro" id="IPR002509">
    <property type="entry name" value="NODB_dom"/>
</dbReference>
<evidence type="ECO:0000259" key="4">
    <source>
        <dbReference type="PROSITE" id="PS51677"/>
    </source>
</evidence>
<dbReference type="AlphaFoldDB" id="A0A9P6QP38"/>
<dbReference type="PROSITE" id="PS51677">
    <property type="entry name" value="NODB"/>
    <property type="match status" value="1"/>
</dbReference>
<dbReference type="Gene3D" id="3.20.20.370">
    <property type="entry name" value="Glycoside hydrolase/deacetylase"/>
    <property type="match status" value="1"/>
</dbReference>
<feature type="chain" id="PRO_5040428931" evidence="3">
    <location>
        <begin position="27"/>
        <end position="182"/>
    </location>
</feature>
<name>A0A9P6QP38_9FUNG</name>
<keyword evidence="3" id="KW-0732">Signal</keyword>
<dbReference type="GO" id="GO:0005975">
    <property type="term" value="P:carbohydrate metabolic process"/>
    <property type="evidence" value="ECO:0007669"/>
    <property type="project" value="InterPro"/>
</dbReference>
<dbReference type="GO" id="GO:0004099">
    <property type="term" value="F:chitin deacetylase activity"/>
    <property type="evidence" value="ECO:0007669"/>
    <property type="project" value="TreeGrafter"/>
</dbReference>
<dbReference type="InterPro" id="IPR011330">
    <property type="entry name" value="Glyco_hydro/deAcase_b/a-brl"/>
</dbReference>
<keyword evidence="2" id="KW-0378">Hydrolase</keyword>
<feature type="domain" description="NodB homology" evidence="4">
    <location>
        <begin position="110"/>
        <end position="182"/>
    </location>
</feature>
<reference evidence="5" key="1">
    <citation type="journal article" date="2020" name="Fungal Divers.">
        <title>Resolving the Mortierellaceae phylogeny through synthesis of multi-gene phylogenetics and phylogenomics.</title>
        <authorList>
            <person name="Vandepol N."/>
            <person name="Liber J."/>
            <person name="Desiro A."/>
            <person name="Na H."/>
            <person name="Kennedy M."/>
            <person name="Barry K."/>
            <person name="Grigoriev I.V."/>
            <person name="Miller A.N."/>
            <person name="O'Donnell K."/>
            <person name="Stajich J.E."/>
            <person name="Bonito G."/>
        </authorList>
    </citation>
    <scope>NUCLEOTIDE SEQUENCE</scope>
    <source>
        <strain evidence="5">NVP60</strain>
    </source>
</reference>
<evidence type="ECO:0000313" key="6">
    <source>
        <dbReference type="Proteomes" id="UP000823405"/>
    </source>
</evidence>
<evidence type="ECO:0000256" key="2">
    <source>
        <dbReference type="ARBA" id="ARBA00022801"/>
    </source>
</evidence>
<dbReference type="InterPro" id="IPR050248">
    <property type="entry name" value="Polysacc_deacetylase_ArnD"/>
</dbReference>
<proteinExistence type="predicted"/>
<dbReference type="GO" id="GO:0046872">
    <property type="term" value="F:metal ion binding"/>
    <property type="evidence" value="ECO:0007669"/>
    <property type="project" value="UniProtKB-KW"/>
</dbReference>
<dbReference type="SUPFAM" id="SSF88713">
    <property type="entry name" value="Glycoside hydrolase/deacetylase"/>
    <property type="match status" value="1"/>
</dbReference>
<dbReference type="PANTHER" id="PTHR10587">
    <property type="entry name" value="GLYCOSYL TRANSFERASE-RELATED"/>
    <property type="match status" value="1"/>
</dbReference>
<dbReference type="EMBL" id="JAAAIN010002839">
    <property type="protein sequence ID" value="KAG0289705.1"/>
    <property type="molecule type" value="Genomic_DNA"/>
</dbReference>
<protein>
    <submittedName>
        <fullName evidence="5">Chitin deacetylase</fullName>
    </submittedName>
</protein>
<gene>
    <name evidence="5" type="primary">CDA2_8</name>
    <name evidence="5" type="ORF">BGZ97_006410</name>
</gene>
<dbReference type="Proteomes" id="UP000823405">
    <property type="component" value="Unassembled WGS sequence"/>
</dbReference>
<dbReference type="Pfam" id="PF01522">
    <property type="entry name" value="Polysacc_deac_1"/>
    <property type="match status" value="1"/>
</dbReference>
<dbReference type="PANTHER" id="PTHR10587:SF133">
    <property type="entry name" value="CHITIN DEACETYLASE 1-RELATED"/>
    <property type="match status" value="1"/>
</dbReference>
<sequence length="182" mass="20922">MRPIPIISMTLVMAIATILLPNSAMAEMSKKKKAQYPKRDELPDVHHPLVKKWVAEIDWSKVPKIPITKAEIPNCPDCPKHKKSIPKNACWWTCDGCVAHDDIEVCPREKAWGLTYDDGPSEDTPRLLKKLHQANVTSTFFVVGSRILEYPETLVEEVRQGHHIGLHSKITCFFRDPYMYFW</sequence>
<feature type="signal peptide" evidence="3">
    <location>
        <begin position="1"/>
        <end position="26"/>
    </location>
</feature>
<dbReference type="GO" id="GO:0016020">
    <property type="term" value="C:membrane"/>
    <property type="evidence" value="ECO:0007669"/>
    <property type="project" value="TreeGrafter"/>
</dbReference>
<dbReference type="OrthoDB" id="407355at2759"/>
<accession>A0A9P6QP38</accession>
<evidence type="ECO:0000256" key="3">
    <source>
        <dbReference type="SAM" id="SignalP"/>
    </source>
</evidence>
<comment type="caution">
    <text evidence="5">The sequence shown here is derived from an EMBL/GenBank/DDBJ whole genome shotgun (WGS) entry which is preliminary data.</text>
</comment>
<evidence type="ECO:0000256" key="1">
    <source>
        <dbReference type="ARBA" id="ARBA00022723"/>
    </source>
</evidence>